<dbReference type="PANTHER" id="PTHR13693">
    <property type="entry name" value="CLASS II AMINOTRANSFERASE/8-AMINO-7-OXONONANOATE SYNTHASE"/>
    <property type="match status" value="1"/>
</dbReference>
<gene>
    <name evidence="17" type="ORF">GCM10007870_04940</name>
</gene>
<comment type="cofactor">
    <cofactor evidence="1 14">
        <name>pyridoxal 5'-phosphate</name>
        <dbReference type="ChEBI" id="CHEBI:597326"/>
    </cofactor>
</comment>
<evidence type="ECO:0000256" key="9">
    <source>
        <dbReference type="ARBA" id="ARBA00023315"/>
    </source>
</evidence>
<keyword evidence="6 15" id="KW-0808">Transferase</keyword>
<sequence length="441" mass="48119">MVCSIEKQTAAVWSYLAGELGETVSQDYSAGQEKNAMNYDAMFQSALDGLHADGSYRYFADLERRAGHFPKAFHHGLGRDVTVWCSNDYLGMGQHPEVLTAMHAALDETGAGAGGTRNISGTNHYHVELEKELASLHGKESALLFNSGYLSNWVTLGTIAGRLRNCVVLSDELNHASMIEGIRHSRAEKQIFRHNDVADLERRLKELPADVPKIIAFESVYSMDGDIAPIEAFCDLADKYGAMTYLDEVHAVGMYGDHGAGVAEKLGLSHRLTVIEGTLGKGYGVVGGYIAASAALCDFVRSFGSGFIFSTALPPMIAAGALASVRYLRQSSAEREGQQRAVAYLRESLDKAGLPHVMNPSHIVPVMVGEAELCRSLSDELLNRFGNYIQPINFPTVPRGTERLRITPTPLHTNEMIDELVEALATLWQERQLKTSKSVAA</sequence>
<dbReference type="InterPro" id="IPR004839">
    <property type="entry name" value="Aminotransferase_I/II_large"/>
</dbReference>
<reference evidence="18" key="1">
    <citation type="journal article" date="2019" name="Int. J. Syst. Evol. Microbiol.">
        <title>The Global Catalogue of Microorganisms (GCM) 10K type strain sequencing project: providing services to taxonomists for standard genome sequencing and annotation.</title>
        <authorList>
            <consortium name="The Broad Institute Genomics Platform"/>
            <consortium name="The Broad Institute Genome Sequencing Center for Infectious Disease"/>
            <person name="Wu L."/>
            <person name="Ma J."/>
        </authorList>
    </citation>
    <scope>NUCLEOTIDE SEQUENCE [LARGE SCALE GENOMIC DNA]</scope>
    <source>
        <strain evidence="18">NBRC 3266</strain>
    </source>
</reference>
<evidence type="ECO:0000313" key="18">
    <source>
        <dbReference type="Proteomes" id="UP001156629"/>
    </source>
</evidence>
<dbReference type="CDD" id="cd06454">
    <property type="entry name" value="KBL_like"/>
    <property type="match status" value="1"/>
</dbReference>
<comment type="catalytic activity">
    <reaction evidence="13 15">
        <text>succinyl-CoA + glycine + H(+) = 5-aminolevulinate + CO2 + CoA</text>
        <dbReference type="Rhea" id="RHEA:12921"/>
        <dbReference type="ChEBI" id="CHEBI:15378"/>
        <dbReference type="ChEBI" id="CHEBI:16526"/>
        <dbReference type="ChEBI" id="CHEBI:57287"/>
        <dbReference type="ChEBI" id="CHEBI:57292"/>
        <dbReference type="ChEBI" id="CHEBI:57305"/>
        <dbReference type="ChEBI" id="CHEBI:356416"/>
        <dbReference type="EC" id="2.3.1.37"/>
    </reaction>
</comment>
<evidence type="ECO:0000256" key="10">
    <source>
        <dbReference type="ARBA" id="ARBA00031691"/>
    </source>
</evidence>
<evidence type="ECO:0000256" key="5">
    <source>
        <dbReference type="ARBA" id="ARBA00013257"/>
    </source>
</evidence>
<evidence type="ECO:0000256" key="2">
    <source>
        <dbReference type="ARBA" id="ARBA00005029"/>
    </source>
</evidence>
<dbReference type="Gene3D" id="3.90.1150.10">
    <property type="entry name" value="Aspartate Aminotransferase, domain 1"/>
    <property type="match status" value="1"/>
</dbReference>
<feature type="domain" description="Aminotransferase class I/classII large" evidence="16">
    <location>
        <begin position="80"/>
        <end position="424"/>
    </location>
</feature>
<dbReference type="PANTHER" id="PTHR13693:SF102">
    <property type="entry name" value="2-AMINO-3-KETOBUTYRATE COENZYME A LIGASE, MITOCHONDRIAL"/>
    <property type="match status" value="1"/>
</dbReference>
<proteinExistence type="inferred from homology"/>
<dbReference type="SUPFAM" id="SSF53383">
    <property type="entry name" value="PLP-dependent transferases"/>
    <property type="match status" value="1"/>
</dbReference>
<keyword evidence="7 14" id="KW-0663">Pyridoxal phosphate</keyword>
<evidence type="ECO:0000256" key="13">
    <source>
        <dbReference type="ARBA" id="ARBA00047654"/>
    </source>
</evidence>
<comment type="pathway">
    <text evidence="2 15">Porphyrin-containing compound metabolism; protoporphyrin-IX biosynthesis; 5-aminolevulinate from glycine: step 1/1.</text>
</comment>
<dbReference type="InterPro" id="IPR010961">
    <property type="entry name" value="4pyrrol_synth_NH2levulA_synth"/>
</dbReference>
<dbReference type="InterPro" id="IPR015422">
    <property type="entry name" value="PyrdxlP-dep_Trfase_small"/>
</dbReference>
<evidence type="ECO:0000256" key="12">
    <source>
        <dbReference type="ARBA" id="ARBA00032773"/>
    </source>
</evidence>
<evidence type="ECO:0000256" key="6">
    <source>
        <dbReference type="ARBA" id="ARBA00022679"/>
    </source>
</evidence>
<evidence type="ECO:0000256" key="11">
    <source>
        <dbReference type="ARBA" id="ARBA00031945"/>
    </source>
</evidence>
<evidence type="ECO:0000256" key="7">
    <source>
        <dbReference type="ARBA" id="ARBA00022898"/>
    </source>
</evidence>
<dbReference type="InterPro" id="IPR050087">
    <property type="entry name" value="AON_synthase_class-II"/>
</dbReference>
<dbReference type="EC" id="2.3.1.37" evidence="5 15"/>
<evidence type="ECO:0000256" key="8">
    <source>
        <dbReference type="ARBA" id="ARBA00023133"/>
    </source>
</evidence>
<dbReference type="InterPro" id="IPR001917">
    <property type="entry name" value="Aminotrans_II_pyridoxalP_BS"/>
</dbReference>
<dbReference type="EMBL" id="BSNV01000002">
    <property type="protein sequence ID" value="GLQ64910.1"/>
    <property type="molecule type" value="Genomic_DNA"/>
</dbReference>
<evidence type="ECO:0000256" key="15">
    <source>
        <dbReference type="RuleBase" id="RU910713"/>
    </source>
</evidence>
<accession>A0ABQ5WPP4</accession>
<dbReference type="NCBIfam" id="TIGR01821">
    <property type="entry name" value="5aminolev_synth"/>
    <property type="match status" value="1"/>
</dbReference>
<evidence type="ECO:0000256" key="3">
    <source>
        <dbReference type="ARBA" id="ARBA00008392"/>
    </source>
</evidence>
<dbReference type="Gene3D" id="3.40.640.10">
    <property type="entry name" value="Type I PLP-dependent aspartate aminotransferase-like (Major domain)"/>
    <property type="match status" value="1"/>
</dbReference>
<evidence type="ECO:0000256" key="1">
    <source>
        <dbReference type="ARBA" id="ARBA00001933"/>
    </source>
</evidence>
<evidence type="ECO:0000256" key="4">
    <source>
        <dbReference type="ARBA" id="ARBA00011738"/>
    </source>
</evidence>
<keyword evidence="8 15" id="KW-0350">Heme biosynthesis</keyword>
<name>A0ABQ5WPP4_9PROT</name>
<comment type="caution">
    <text evidence="17">The sequence shown here is derived from an EMBL/GenBank/DDBJ whole genome shotgun (WGS) entry which is preliminary data.</text>
</comment>
<dbReference type="PROSITE" id="PS00599">
    <property type="entry name" value="AA_TRANSFER_CLASS_2"/>
    <property type="match status" value="1"/>
</dbReference>
<organism evidence="17 18">
    <name type="scientific">Gluconobacter kondonii</name>
    <dbReference type="NCBI Taxonomy" id="941463"/>
    <lineage>
        <taxon>Bacteria</taxon>
        <taxon>Pseudomonadati</taxon>
        <taxon>Pseudomonadota</taxon>
        <taxon>Alphaproteobacteria</taxon>
        <taxon>Acetobacterales</taxon>
        <taxon>Acetobacteraceae</taxon>
        <taxon>Gluconobacter</taxon>
    </lineage>
</organism>
<dbReference type="Pfam" id="PF00155">
    <property type="entry name" value="Aminotran_1_2"/>
    <property type="match status" value="1"/>
</dbReference>
<dbReference type="Proteomes" id="UP001156629">
    <property type="component" value="Unassembled WGS sequence"/>
</dbReference>
<comment type="similarity">
    <text evidence="3 14">Belongs to the class-II pyridoxal-phosphate-dependent aminotransferase family.</text>
</comment>
<evidence type="ECO:0000313" key="17">
    <source>
        <dbReference type="EMBL" id="GLQ64910.1"/>
    </source>
</evidence>
<evidence type="ECO:0000256" key="14">
    <source>
        <dbReference type="RuleBase" id="RU003693"/>
    </source>
</evidence>
<keyword evidence="9 15" id="KW-0012">Acyltransferase</keyword>
<keyword evidence="18" id="KW-1185">Reference proteome</keyword>
<comment type="subunit">
    <text evidence="4">Homodimer.</text>
</comment>
<dbReference type="InterPro" id="IPR015424">
    <property type="entry name" value="PyrdxlP-dep_Trfase"/>
</dbReference>
<protein>
    <recommendedName>
        <fullName evidence="5 15">5-aminolevulinate synthase</fullName>
        <ecNumber evidence="5 15">2.3.1.37</ecNumber>
    </recommendedName>
    <alternativeName>
        <fullName evidence="10 15">5-aminolevulinic acid synthase</fullName>
    </alternativeName>
    <alternativeName>
        <fullName evidence="11 15">Delta-ALA synthase</fullName>
    </alternativeName>
    <alternativeName>
        <fullName evidence="12 15">Delta-aminolevulinate synthase</fullName>
    </alternativeName>
</protein>
<evidence type="ECO:0000259" key="16">
    <source>
        <dbReference type="Pfam" id="PF00155"/>
    </source>
</evidence>
<dbReference type="InterPro" id="IPR015421">
    <property type="entry name" value="PyrdxlP-dep_Trfase_major"/>
</dbReference>